<organism evidence="1 2">
    <name type="scientific">Caerostris darwini</name>
    <dbReference type="NCBI Taxonomy" id="1538125"/>
    <lineage>
        <taxon>Eukaryota</taxon>
        <taxon>Metazoa</taxon>
        <taxon>Ecdysozoa</taxon>
        <taxon>Arthropoda</taxon>
        <taxon>Chelicerata</taxon>
        <taxon>Arachnida</taxon>
        <taxon>Araneae</taxon>
        <taxon>Araneomorphae</taxon>
        <taxon>Entelegynae</taxon>
        <taxon>Araneoidea</taxon>
        <taxon>Araneidae</taxon>
        <taxon>Caerostris</taxon>
    </lineage>
</organism>
<name>A0AAV4MZK8_9ARAC</name>
<gene>
    <name evidence="1" type="ORF">CDAR_537352</name>
</gene>
<sequence length="124" mass="13918">MKFCRNPAPPLNALVHSPSVTDLECYRSCVRCSFSVYSRLNSVRLLEVPCFILIHSHSTCILLTLSLMRQLNAFGDCSHQQSAIVFFLNKGSNFIHFSFTRKSYSETSVFSPACLTKKQSLCGS</sequence>
<dbReference type="EMBL" id="BPLQ01001042">
    <property type="protein sequence ID" value="GIX77678.1"/>
    <property type="molecule type" value="Genomic_DNA"/>
</dbReference>
<evidence type="ECO:0000313" key="2">
    <source>
        <dbReference type="Proteomes" id="UP001054837"/>
    </source>
</evidence>
<accession>A0AAV4MZK8</accession>
<evidence type="ECO:0000313" key="1">
    <source>
        <dbReference type="EMBL" id="GIX77678.1"/>
    </source>
</evidence>
<comment type="caution">
    <text evidence="1">The sequence shown here is derived from an EMBL/GenBank/DDBJ whole genome shotgun (WGS) entry which is preliminary data.</text>
</comment>
<proteinExistence type="predicted"/>
<dbReference type="AlphaFoldDB" id="A0AAV4MZK8"/>
<keyword evidence="2" id="KW-1185">Reference proteome</keyword>
<dbReference type="Proteomes" id="UP001054837">
    <property type="component" value="Unassembled WGS sequence"/>
</dbReference>
<protein>
    <submittedName>
        <fullName evidence="1">Uncharacterized protein</fullName>
    </submittedName>
</protein>
<reference evidence="1 2" key="1">
    <citation type="submission" date="2021-06" db="EMBL/GenBank/DDBJ databases">
        <title>Caerostris darwini draft genome.</title>
        <authorList>
            <person name="Kono N."/>
            <person name="Arakawa K."/>
        </authorList>
    </citation>
    <scope>NUCLEOTIDE SEQUENCE [LARGE SCALE GENOMIC DNA]</scope>
</reference>